<dbReference type="Proteomes" id="UP000823775">
    <property type="component" value="Unassembled WGS sequence"/>
</dbReference>
<gene>
    <name evidence="1" type="ORF">HAX54_037132</name>
</gene>
<evidence type="ECO:0000313" key="1">
    <source>
        <dbReference type="EMBL" id="MCD9646891.1"/>
    </source>
</evidence>
<proteinExistence type="predicted"/>
<keyword evidence="2" id="KW-1185">Reference proteome</keyword>
<feature type="non-terminal residue" evidence="1">
    <location>
        <position position="1"/>
    </location>
</feature>
<organism evidence="1 2">
    <name type="scientific">Datura stramonium</name>
    <name type="common">Jimsonweed</name>
    <name type="synonym">Common thornapple</name>
    <dbReference type="NCBI Taxonomy" id="4076"/>
    <lineage>
        <taxon>Eukaryota</taxon>
        <taxon>Viridiplantae</taxon>
        <taxon>Streptophyta</taxon>
        <taxon>Embryophyta</taxon>
        <taxon>Tracheophyta</taxon>
        <taxon>Spermatophyta</taxon>
        <taxon>Magnoliopsida</taxon>
        <taxon>eudicotyledons</taxon>
        <taxon>Gunneridae</taxon>
        <taxon>Pentapetalae</taxon>
        <taxon>asterids</taxon>
        <taxon>lamiids</taxon>
        <taxon>Solanales</taxon>
        <taxon>Solanaceae</taxon>
        <taxon>Solanoideae</taxon>
        <taxon>Datureae</taxon>
        <taxon>Datura</taxon>
    </lineage>
</organism>
<dbReference type="EMBL" id="JACEIK010004949">
    <property type="protein sequence ID" value="MCD9646891.1"/>
    <property type="molecule type" value="Genomic_DNA"/>
</dbReference>
<feature type="non-terminal residue" evidence="1">
    <location>
        <position position="129"/>
    </location>
</feature>
<reference evidence="1 2" key="1">
    <citation type="journal article" date="2021" name="BMC Genomics">
        <title>Datura genome reveals duplications of psychoactive alkaloid biosynthetic genes and high mutation rate following tissue culture.</title>
        <authorList>
            <person name="Rajewski A."/>
            <person name="Carter-House D."/>
            <person name="Stajich J."/>
            <person name="Litt A."/>
        </authorList>
    </citation>
    <scope>NUCLEOTIDE SEQUENCE [LARGE SCALE GENOMIC DNA]</scope>
    <source>
        <strain evidence="1">AR-01</strain>
    </source>
</reference>
<name>A0ABS8VKP9_DATST</name>
<sequence>LEDRRCCFFCWSALFGGGIDSDVRRWFVVAFVHPWRPDFGWTSGGAGLAGGRRERKGRGVRESRVEGRAGFVCCFVVVGVEQFCVCSAVPRRGSDAATVSSRKQWEKRVKGERRLKGRMMEKWLGFLGH</sequence>
<protein>
    <submittedName>
        <fullName evidence="1">Uncharacterized protein</fullName>
    </submittedName>
</protein>
<accession>A0ABS8VKP9</accession>
<evidence type="ECO:0000313" key="2">
    <source>
        <dbReference type="Proteomes" id="UP000823775"/>
    </source>
</evidence>
<comment type="caution">
    <text evidence="1">The sequence shown here is derived from an EMBL/GenBank/DDBJ whole genome shotgun (WGS) entry which is preliminary data.</text>
</comment>